<feature type="repeat" description="WD" evidence="3">
    <location>
        <begin position="489"/>
        <end position="523"/>
    </location>
</feature>
<dbReference type="Gene3D" id="2.130.10.10">
    <property type="entry name" value="YVTN repeat-like/Quinoprotein amine dehydrogenase"/>
    <property type="match status" value="2"/>
</dbReference>
<dbReference type="SUPFAM" id="SSF50978">
    <property type="entry name" value="WD40 repeat-like"/>
    <property type="match status" value="1"/>
</dbReference>
<dbReference type="InterPro" id="IPR001680">
    <property type="entry name" value="WD40_rpt"/>
</dbReference>
<dbReference type="PANTHER" id="PTHR22840">
    <property type="entry name" value="WD REPEAT-CONTAINING PROTEIN 36"/>
    <property type="match status" value="1"/>
</dbReference>
<dbReference type="Pfam" id="PF25168">
    <property type="entry name" value="Beta-prop_WDR36-Utp21_2nd"/>
    <property type="match status" value="1"/>
</dbReference>
<feature type="repeat" description="WD" evidence="3">
    <location>
        <begin position="278"/>
        <end position="309"/>
    </location>
</feature>
<name>A0A3Q0JD06_DIACI</name>
<dbReference type="InterPro" id="IPR011047">
    <property type="entry name" value="Quinoprotein_ADH-like_sf"/>
</dbReference>
<dbReference type="SUPFAM" id="SSF117289">
    <property type="entry name" value="Nucleoporin domain"/>
    <property type="match status" value="1"/>
</dbReference>
<keyword evidence="5" id="KW-1185">Reference proteome</keyword>
<dbReference type="PROSITE" id="PS00678">
    <property type="entry name" value="WD_REPEATS_1"/>
    <property type="match status" value="1"/>
</dbReference>
<dbReference type="PROSITE" id="PS50082">
    <property type="entry name" value="WD_REPEATS_2"/>
    <property type="match status" value="3"/>
</dbReference>
<feature type="repeat" description="WD" evidence="3">
    <location>
        <begin position="574"/>
        <end position="615"/>
    </location>
</feature>
<sequence>MVESTPSSSSTSSNSSKIFLRHRALGYVSNHLPVVARFIRRRKETLFVTCVGKAFHVYGCNHFKLLSVSPQHEDDITCLSSDFFHIYTSANNIIYAWRRGIDIVGTYKGHTSPVHLILPFGPHLISVDEESNVKVWDIKAEETYLELSFDNDTFKITAICHPSTYKNKILLGSSQGGMELWNLKSSKKIYSFEGWNSCVNVLEPSPVVDIIGVGLSNKKIILHNILTDESLMEFIQTWGPVTALSFRTDGPPMMVSGSNTGHLTVWNLEDRQVENQIKKAHRKVVTGAHFLYNEPLLVTSSPDNTLKLWIFDKADGNGRLLRIREGHSAPPNYIQFYGNSSDNILSAAGDSTLRIFNTKSETSNKNLGIASANRNNLKRKNRLEKMNEKFILPPVSQFSFGLAREKDWNNIAAIHTGKNKVSLWSFYKSKMDDMFLVPERCKQAKQSKPTCVYITHCGNFVLIGYSSGHVDRFNIQSGAHRGSYGHDNQPGHVGGVRGVVSDNLNQIVISGGNDQTVKVWHFKQTGKPPLRSIKLDNGISFFRTHQESSMLAVCLDDFTVNIIDIDTCTIIRKLSGHMGQLTDADFSPDSRWLITASMDCTIRVWDIPSSQLIDCFQVII</sequence>
<protein>
    <submittedName>
        <fullName evidence="6">WD repeat-containing protein 36</fullName>
    </submittedName>
</protein>
<gene>
    <name evidence="6" type="primary">LOC108253646</name>
</gene>
<evidence type="ECO:0000259" key="4">
    <source>
        <dbReference type="Pfam" id="PF25171"/>
    </source>
</evidence>
<feature type="domain" description="WDR36/Utp21 N-terminal" evidence="4">
    <location>
        <begin position="48"/>
        <end position="312"/>
    </location>
</feature>
<dbReference type="STRING" id="121845.A0A3Q0JD06"/>
<dbReference type="FunFam" id="2.130.10.10:FF:000109">
    <property type="entry name" value="WD repeat domain 36"/>
    <property type="match status" value="1"/>
</dbReference>
<dbReference type="PANTHER" id="PTHR22840:SF12">
    <property type="entry name" value="WD REPEAT-CONTAINING PROTEIN 36"/>
    <property type="match status" value="1"/>
</dbReference>
<dbReference type="InterPro" id="IPR059157">
    <property type="entry name" value="WDR36-Utp21_N"/>
</dbReference>
<dbReference type="Pfam" id="PF25171">
    <property type="entry name" value="Beta-prop_WDR36-Utp21_1st"/>
    <property type="match status" value="1"/>
</dbReference>
<dbReference type="GO" id="GO:0034388">
    <property type="term" value="C:Pwp2p-containing subcomplex of 90S preribosome"/>
    <property type="evidence" value="ECO:0007669"/>
    <property type="project" value="TreeGrafter"/>
</dbReference>
<dbReference type="Proteomes" id="UP000079169">
    <property type="component" value="Unplaced"/>
</dbReference>
<organism evidence="5 6">
    <name type="scientific">Diaphorina citri</name>
    <name type="common">Asian citrus psyllid</name>
    <dbReference type="NCBI Taxonomy" id="121845"/>
    <lineage>
        <taxon>Eukaryota</taxon>
        <taxon>Metazoa</taxon>
        <taxon>Ecdysozoa</taxon>
        <taxon>Arthropoda</taxon>
        <taxon>Hexapoda</taxon>
        <taxon>Insecta</taxon>
        <taxon>Pterygota</taxon>
        <taxon>Neoptera</taxon>
        <taxon>Paraneoptera</taxon>
        <taxon>Hemiptera</taxon>
        <taxon>Sternorrhyncha</taxon>
        <taxon>Psylloidea</taxon>
        <taxon>Psyllidae</taxon>
        <taxon>Diaphorininae</taxon>
        <taxon>Diaphorina</taxon>
    </lineage>
</organism>
<dbReference type="GO" id="GO:0032040">
    <property type="term" value="C:small-subunit processome"/>
    <property type="evidence" value="ECO:0007669"/>
    <property type="project" value="TreeGrafter"/>
</dbReference>
<dbReference type="GeneID" id="108253646"/>
<reference evidence="6" key="1">
    <citation type="submission" date="2025-08" db="UniProtKB">
        <authorList>
            <consortium name="RefSeq"/>
        </authorList>
    </citation>
    <scope>IDENTIFICATION</scope>
</reference>
<dbReference type="InterPro" id="IPR019775">
    <property type="entry name" value="WD40_repeat_CS"/>
</dbReference>
<evidence type="ECO:0000256" key="1">
    <source>
        <dbReference type="ARBA" id="ARBA00022574"/>
    </source>
</evidence>
<dbReference type="PaxDb" id="121845-A0A3Q0JD06"/>
<evidence type="ECO:0000256" key="2">
    <source>
        <dbReference type="ARBA" id="ARBA00022737"/>
    </source>
</evidence>
<evidence type="ECO:0000256" key="3">
    <source>
        <dbReference type="PROSITE-ProRule" id="PRU00221"/>
    </source>
</evidence>
<dbReference type="AlphaFoldDB" id="A0A3Q0JD06"/>
<dbReference type="InterPro" id="IPR020472">
    <property type="entry name" value="WD40_PAC1"/>
</dbReference>
<dbReference type="InterPro" id="IPR036322">
    <property type="entry name" value="WD40_repeat_dom_sf"/>
</dbReference>
<dbReference type="SMART" id="SM00320">
    <property type="entry name" value="WD40"/>
    <property type="match status" value="9"/>
</dbReference>
<dbReference type="SUPFAM" id="SSF50998">
    <property type="entry name" value="Quinoprotein alcohol dehydrogenase-like"/>
    <property type="match status" value="1"/>
</dbReference>
<keyword evidence="2" id="KW-0677">Repeat</keyword>
<dbReference type="PROSITE" id="PS50294">
    <property type="entry name" value="WD_REPEATS_REGION"/>
    <property type="match status" value="2"/>
</dbReference>
<proteinExistence type="predicted"/>
<dbReference type="PRINTS" id="PR00320">
    <property type="entry name" value="GPROTEINBRPT"/>
</dbReference>
<dbReference type="GO" id="GO:0006364">
    <property type="term" value="P:rRNA processing"/>
    <property type="evidence" value="ECO:0007669"/>
    <property type="project" value="TreeGrafter"/>
</dbReference>
<dbReference type="KEGG" id="dci:108253646"/>
<evidence type="ECO:0000313" key="6">
    <source>
        <dbReference type="RefSeq" id="XP_026686397.1"/>
    </source>
</evidence>
<evidence type="ECO:0000313" key="5">
    <source>
        <dbReference type="Proteomes" id="UP000079169"/>
    </source>
</evidence>
<keyword evidence="1 3" id="KW-0853">WD repeat</keyword>
<accession>A0A3Q0JD06</accession>
<dbReference type="InterPro" id="IPR015943">
    <property type="entry name" value="WD40/YVTN_repeat-like_dom_sf"/>
</dbReference>
<dbReference type="RefSeq" id="XP_026686397.1">
    <property type="nucleotide sequence ID" value="XM_026830596.1"/>
</dbReference>